<evidence type="ECO:0000256" key="8">
    <source>
        <dbReference type="ARBA" id="ARBA00023170"/>
    </source>
</evidence>
<dbReference type="AlphaFoldDB" id="A0A3B3I9W9"/>
<evidence type="ECO:0000256" key="4">
    <source>
        <dbReference type="ARBA" id="ARBA00022989"/>
    </source>
</evidence>
<protein>
    <recommendedName>
        <fullName evidence="13">G-protein coupled receptors family 1 profile domain-containing protein</fullName>
    </recommendedName>
</protein>
<evidence type="ECO:0000256" key="7">
    <source>
        <dbReference type="ARBA" id="ARBA00023157"/>
    </source>
</evidence>
<dbReference type="InterPro" id="IPR017452">
    <property type="entry name" value="GPCR_Rhodpsn_7TM"/>
</dbReference>
<dbReference type="RefSeq" id="XP_020569439.1">
    <property type="nucleotide sequence ID" value="XM_020713780.2"/>
</dbReference>
<dbReference type="STRING" id="8090.ENSORLP00000040628"/>
<gene>
    <name evidence="14" type="primary">LOC101161279</name>
</gene>
<organism evidence="14 15">
    <name type="scientific">Oryzias latipes</name>
    <name type="common">Japanese rice fish</name>
    <name type="synonym">Japanese killifish</name>
    <dbReference type="NCBI Taxonomy" id="8090"/>
    <lineage>
        <taxon>Eukaryota</taxon>
        <taxon>Metazoa</taxon>
        <taxon>Chordata</taxon>
        <taxon>Craniata</taxon>
        <taxon>Vertebrata</taxon>
        <taxon>Euteleostomi</taxon>
        <taxon>Actinopterygii</taxon>
        <taxon>Neopterygii</taxon>
        <taxon>Teleostei</taxon>
        <taxon>Neoteleostei</taxon>
        <taxon>Acanthomorphata</taxon>
        <taxon>Ovalentaria</taxon>
        <taxon>Atherinomorphae</taxon>
        <taxon>Beloniformes</taxon>
        <taxon>Adrianichthyidae</taxon>
        <taxon>Oryziinae</taxon>
        <taxon>Oryzias</taxon>
    </lineage>
</organism>
<evidence type="ECO:0000256" key="3">
    <source>
        <dbReference type="ARBA" id="ARBA00022692"/>
    </source>
</evidence>
<dbReference type="GeneID" id="101161279"/>
<dbReference type="InterPro" id="IPR050119">
    <property type="entry name" value="CCR1-9-like"/>
</dbReference>
<feature type="transmembrane region" description="Helical" evidence="12">
    <location>
        <begin position="140"/>
        <end position="160"/>
    </location>
</feature>
<keyword evidence="8 11" id="KW-0675">Receptor</keyword>
<dbReference type="InParanoid" id="A0A3B3I9W9"/>
<keyword evidence="6 12" id="KW-0472">Membrane</keyword>
<dbReference type="Gene3D" id="1.20.1070.10">
    <property type="entry name" value="Rhodopsin 7-helix transmembrane proteins"/>
    <property type="match status" value="1"/>
</dbReference>
<feature type="transmembrane region" description="Helical" evidence="12">
    <location>
        <begin position="269"/>
        <end position="287"/>
    </location>
</feature>
<dbReference type="OrthoDB" id="6076970at2759"/>
<dbReference type="SUPFAM" id="SSF81321">
    <property type="entry name" value="Family A G protein-coupled receptor-like"/>
    <property type="match status" value="1"/>
</dbReference>
<accession>A0A3B3I9W9</accession>
<dbReference type="InterPro" id="IPR000276">
    <property type="entry name" value="GPCR_Rhodpsn"/>
</dbReference>
<feature type="transmembrane region" description="Helical" evidence="12">
    <location>
        <begin position="312"/>
        <end position="332"/>
    </location>
</feature>
<feature type="transmembrane region" description="Helical" evidence="12">
    <location>
        <begin position="181"/>
        <end position="202"/>
    </location>
</feature>
<name>A0A3B3I9W9_ORYLA</name>
<keyword evidence="10 11" id="KW-0807">Transducer</keyword>
<dbReference type="Pfam" id="PF00001">
    <property type="entry name" value="7tm_1"/>
    <property type="match status" value="1"/>
</dbReference>
<keyword evidence="15" id="KW-1185">Reference proteome</keyword>
<sequence>MLNNSGAKSVMTPALFVNPNLGKQENPNENATSEVLKHILNENATSEVLKHILNENATSVEWMFTLIPPYISIISALGFVLNVFVLLVFCLHKKPYTVAEIYLCNLAAADLFLTCFLPLWAVNVYNKFQWTLGKEFCKAFYVGIFMNAYCSIYFLALVSVDRYFALVHPLSHETLRTPFHARISCLVVWILGFLLSIPSLIYRDVKPDQGCSLYYQNSTVPILIESKIFIFSFIIPIIIISLCTISILRALSKRSKRVNVNKSENKTTILILSVLLAFLICWIPYFLTQILDVFHENKILTEGTYGLEICKQIFPCLAVFNSVLNPCLYVLVGKRFRRKVKELFSQQNEKRSAITGFVSTRTYLTTSVRT</sequence>
<evidence type="ECO:0000256" key="9">
    <source>
        <dbReference type="ARBA" id="ARBA00023180"/>
    </source>
</evidence>
<dbReference type="PANTHER" id="PTHR10489:SF957">
    <property type="entry name" value="B2 BRADYKININ RECEPTOR"/>
    <property type="match status" value="1"/>
</dbReference>
<reference evidence="14" key="2">
    <citation type="submission" date="2025-08" db="UniProtKB">
        <authorList>
            <consortium name="Ensembl"/>
        </authorList>
    </citation>
    <scope>IDENTIFICATION</scope>
    <source>
        <strain evidence="14">Hd-rR</strain>
    </source>
</reference>
<comment type="subcellular location">
    <subcellularLocation>
        <location evidence="1">Cell membrane</location>
        <topology evidence="1">Multi-pass membrane protein</topology>
    </subcellularLocation>
</comment>
<evidence type="ECO:0000256" key="1">
    <source>
        <dbReference type="ARBA" id="ARBA00004651"/>
    </source>
</evidence>
<dbReference type="PROSITE" id="PS50262">
    <property type="entry name" value="G_PROTEIN_RECEP_F1_2"/>
    <property type="match status" value="1"/>
</dbReference>
<reference evidence="14 15" key="1">
    <citation type="journal article" date="2007" name="Nature">
        <title>The medaka draft genome and insights into vertebrate genome evolution.</title>
        <authorList>
            <person name="Kasahara M."/>
            <person name="Naruse K."/>
            <person name="Sasaki S."/>
            <person name="Nakatani Y."/>
            <person name="Qu W."/>
            <person name="Ahsan B."/>
            <person name="Yamada T."/>
            <person name="Nagayasu Y."/>
            <person name="Doi K."/>
            <person name="Kasai Y."/>
            <person name="Jindo T."/>
            <person name="Kobayashi D."/>
            <person name="Shimada A."/>
            <person name="Toyoda A."/>
            <person name="Kuroki Y."/>
            <person name="Fujiyama A."/>
            <person name="Sasaki T."/>
            <person name="Shimizu A."/>
            <person name="Asakawa S."/>
            <person name="Shimizu N."/>
            <person name="Hashimoto S."/>
            <person name="Yang J."/>
            <person name="Lee Y."/>
            <person name="Matsushima K."/>
            <person name="Sugano S."/>
            <person name="Sakaizumi M."/>
            <person name="Narita T."/>
            <person name="Ohishi K."/>
            <person name="Haga S."/>
            <person name="Ohta F."/>
            <person name="Nomoto H."/>
            <person name="Nogata K."/>
            <person name="Morishita T."/>
            <person name="Endo T."/>
            <person name="Shin-I T."/>
            <person name="Takeda H."/>
            <person name="Morishita S."/>
            <person name="Kohara Y."/>
        </authorList>
    </citation>
    <scope>NUCLEOTIDE SEQUENCE [LARGE SCALE GENOMIC DNA]</scope>
    <source>
        <strain evidence="14 15">Hd-rR</strain>
    </source>
</reference>
<feature type="transmembrane region" description="Helical" evidence="12">
    <location>
        <begin position="228"/>
        <end position="248"/>
    </location>
</feature>
<dbReference type="PRINTS" id="PR00237">
    <property type="entry name" value="GPCRRHODOPSN"/>
</dbReference>
<dbReference type="PANTHER" id="PTHR10489">
    <property type="entry name" value="CELL ADHESION MOLECULE"/>
    <property type="match status" value="1"/>
</dbReference>
<evidence type="ECO:0000256" key="12">
    <source>
        <dbReference type="SAM" id="Phobius"/>
    </source>
</evidence>
<dbReference type="PROSITE" id="PS00237">
    <property type="entry name" value="G_PROTEIN_RECEP_F1_1"/>
    <property type="match status" value="1"/>
</dbReference>
<feature type="domain" description="G-protein coupled receptors family 1 profile" evidence="13">
    <location>
        <begin position="81"/>
        <end position="329"/>
    </location>
</feature>
<dbReference type="GO" id="GO:0007186">
    <property type="term" value="P:G protein-coupled receptor signaling pathway"/>
    <property type="evidence" value="ECO:0000318"/>
    <property type="project" value="GO_Central"/>
</dbReference>
<evidence type="ECO:0000259" key="13">
    <source>
        <dbReference type="PROSITE" id="PS50262"/>
    </source>
</evidence>
<keyword evidence="2" id="KW-1003">Cell membrane</keyword>
<keyword evidence="7" id="KW-1015">Disulfide bond</keyword>
<keyword evidence="3 11" id="KW-0812">Transmembrane</keyword>
<dbReference type="GO" id="GO:0005886">
    <property type="term" value="C:plasma membrane"/>
    <property type="evidence" value="ECO:0000318"/>
    <property type="project" value="GO_Central"/>
</dbReference>
<dbReference type="InterPro" id="IPR000496">
    <property type="entry name" value="Brdyknn_rcpt"/>
</dbReference>
<evidence type="ECO:0000256" key="6">
    <source>
        <dbReference type="ARBA" id="ARBA00023136"/>
    </source>
</evidence>
<feature type="transmembrane region" description="Helical" evidence="12">
    <location>
        <begin position="70"/>
        <end position="89"/>
    </location>
</feature>
<dbReference type="GO" id="GO:0004947">
    <property type="term" value="F:bradykinin receptor activity"/>
    <property type="evidence" value="ECO:0000318"/>
    <property type="project" value="GO_Central"/>
</dbReference>
<dbReference type="Bgee" id="ENSORLG00000026974">
    <property type="expression patterns" value="Expressed in pharyngeal gill and 3 other cell types or tissues"/>
</dbReference>
<reference evidence="14" key="3">
    <citation type="submission" date="2025-09" db="UniProtKB">
        <authorList>
            <consortium name="Ensembl"/>
        </authorList>
    </citation>
    <scope>IDENTIFICATION</scope>
    <source>
        <strain evidence="14">Hd-rR</strain>
    </source>
</reference>
<evidence type="ECO:0000256" key="5">
    <source>
        <dbReference type="ARBA" id="ARBA00023040"/>
    </source>
</evidence>
<feature type="transmembrane region" description="Helical" evidence="12">
    <location>
        <begin position="101"/>
        <end position="120"/>
    </location>
</feature>
<evidence type="ECO:0000313" key="14">
    <source>
        <dbReference type="Ensembl" id="ENSORLP00000040628.1"/>
    </source>
</evidence>
<evidence type="ECO:0000313" key="15">
    <source>
        <dbReference type="Proteomes" id="UP000001038"/>
    </source>
</evidence>
<comment type="similarity">
    <text evidence="11">Belongs to the G-protein coupled receptor 1 family.</text>
</comment>
<keyword evidence="9" id="KW-0325">Glycoprotein</keyword>
<keyword evidence="4 12" id="KW-1133">Transmembrane helix</keyword>
<evidence type="ECO:0000256" key="2">
    <source>
        <dbReference type="ARBA" id="ARBA00022475"/>
    </source>
</evidence>
<keyword evidence="5 11" id="KW-0297">G-protein coupled receptor</keyword>
<dbReference type="Proteomes" id="UP000001038">
    <property type="component" value="Chromosome 22"/>
</dbReference>
<evidence type="ECO:0000256" key="10">
    <source>
        <dbReference type="ARBA" id="ARBA00023224"/>
    </source>
</evidence>
<dbReference type="PRINTS" id="PR00425">
    <property type="entry name" value="BRADYKININR"/>
</dbReference>
<dbReference type="KEGG" id="ola:101161279"/>
<dbReference type="Ensembl" id="ENSORLT00000046676.1">
    <property type="protein sequence ID" value="ENSORLP00000040628.1"/>
    <property type="gene ID" value="ENSORLG00000026974.1"/>
</dbReference>
<dbReference type="GeneTree" id="ENSGT01130000278308"/>
<evidence type="ECO:0000256" key="11">
    <source>
        <dbReference type="RuleBase" id="RU000688"/>
    </source>
</evidence>
<proteinExistence type="inferred from homology"/>